<gene>
    <name evidence="2" type="ORF">B0T14DRAFT_563871</name>
</gene>
<name>A0AA39WVK5_9PEZI</name>
<organism evidence="2 3">
    <name type="scientific">Immersiella caudata</name>
    <dbReference type="NCBI Taxonomy" id="314043"/>
    <lineage>
        <taxon>Eukaryota</taxon>
        <taxon>Fungi</taxon>
        <taxon>Dikarya</taxon>
        <taxon>Ascomycota</taxon>
        <taxon>Pezizomycotina</taxon>
        <taxon>Sordariomycetes</taxon>
        <taxon>Sordariomycetidae</taxon>
        <taxon>Sordariales</taxon>
        <taxon>Lasiosphaeriaceae</taxon>
        <taxon>Immersiella</taxon>
    </lineage>
</organism>
<proteinExistence type="predicted"/>
<comment type="caution">
    <text evidence="2">The sequence shown here is derived from an EMBL/GenBank/DDBJ whole genome shotgun (WGS) entry which is preliminary data.</text>
</comment>
<protein>
    <submittedName>
        <fullName evidence="2">Uncharacterized protein</fullName>
    </submittedName>
</protein>
<evidence type="ECO:0000313" key="3">
    <source>
        <dbReference type="Proteomes" id="UP001175000"/>
    </source>
</evidence>
<dbReference type="EMBL" id="JAULSU010000003">
    <property type="protein sequence ID" value="KAK0622419.1"/>
    <property type="molecule type" value="Genomic_DNA"/>
</dbReference>
<keyword evidence="3" id="KW-1185">Reference proteome</keyword>
<feature type="compositionally biased region" description="Low complexity" evidence="1">
    <location>
        <begin position="49"/>
        <end position="68"/>
    </location>
</feature>
<dbReference type="Proteomes" id="UP001175000">
    <property type="component" value="Unassembled WGS sequence"/>
</dbReference>
<accession>A0AA39WVK5</accession>
<feature type="region of interest" description="Disordered" evidence="1">
    <location>
        <begin position="44"/>
        <end position="69"/>
    </location>
</feature>
<dbReference type="AlphaFoldDB" id="A0AA39WVK5"/>
<sequence>MSLLEDTFVSPAAYNSLPYLQEVYENDPKDLSDLRGIIAKHNVPPRVLPSSSSTSTSTQTKTKSWPSSHASKFKGLCFFIDVGGLFQAYENTTASNVVDMSKHQDPPQ</sequence>
<evidence type="ECO:0000313" key="2">
    <source>
        <dbReference type="EMBL" id="KAK0622419.1"/>
    </source>
</evidence>
<evidence type="ECO:0000256" key="1">
    <source>
        <dbReference type="SAM" id="MobiDB-lite"/>
    </source>
</evidence>
<reference evidence="2" key="1">
    <citation type="submission" date="2023-06" db="EMBL/GenBank/DDBJ databases">
        <title>Genome-scale phylogeny and comparative genomics of the fungal order Sordariales.</title>
        <authorList>
            <consortium name="Lawrence Berkeley National Laboratory"/>
            <person name="Hensen N."/>
            <person name="Bonometti L."/>
            <person name="Westerberg I."/>
            <person name="Brannstrom I.O."/>
            <person name="Guillou S."/>
            <person name="Cros-Aarteil S."/>
            <person name="Calhoun S."/>
            <person name="Haridas S."/>
            <person name="Kuo A."/>
            <person name="Mondo S."/>
            <person name="Pangilinan J."/>
            <person name="Riley R."/>
            <person name="Labutti K."/>
            <person name="Andreopoulos B."/>
            <person name="Lipzen A."/>
            <person name="Chen C."/>
            <person name="Yanf M."/>
            <person name="Daum C."/>
            <person name="Ng V."/>
            <person name="Clum A."/>
            <person name="Steindorff A."/>
            <person name="Ohm R."/>
            <person name="Martin F."/>
            <person name="Silar P."/>
            <person name="Natvig D."/>
            <person name="Lalanne C."/>
            <person name="Gautier V."/>
            <person name="Ament-Velasquez S.L."/>
            <person name="Kruys A."/>
            <person name="Hutchinson M.I."/>
            <person name="Powell A.J."/>
            <person name="Barry K."/>
            <person name="Miller A.N."/>
            <person name="Grigoriev I.V."/>
            <person name="Debuchy R."/>
            <person name="Gladieux P."/>
            <person name="Thoren M.H."/>
            <person name="Johannesson H."/>
        </authorList>
    </citation>
    <scope>NUCLEOTIDE SEQUENCE</scope>
    <source>
        <strain evidence="2">CBS 606.72</strain>
    </source>
</reference>